<protein>
    <submittedName>
        <fullName evidence="1">Uncharacterized protein</fullName>
    </submittedName>
</protein>
<organism evidence="1 2">
    <name type="scientific">Parvularcula lutaonensis</name>
    <dbReference type="NCBI Taxonomy" id="491923"/>
    <lineage>
        <taxon>Bacteria</taxon>
        <taxon>Pseudomonadati</taxon>
        <taxon>Pseudomonadota</taxon>
        <taxon>Alphaproteobacteria</taxon>
        <taxon>Parvularculales</taxon>
        <taxon>Parvularculaceae</taxon>
        <taxon>Parvularcula</taxon>
    </lineage>
</organism>
<reference evidence="2" key="1">
    <citation type="journal article" date="2019" name="Int. J. Syst. Evol. Microbiol.">
        <title>The Global Catalogue of Microorganisms (GCM) 10K type strain sequencing project: providing services to taxonomists for standard genome sequencing and annotation.</title>
        <authorList>
            <consortium name="The Broad Institute Genomics Platform"/>
            <consortium name="The Broad Institute Genome Sequencing Center for Infectious Disease"/>
            <person name="Wu L."/>
            <person name="Ma J."/>
        </authorList>
    </citation>
    <scope>NUCLEOTIDE SEQUENCE [LARGE SCALE GENOMIC DNA]</scope>
    <source>
        <strain evidence="2">KCTC 22245</strain>
    </source>
</reference>
<dbReference type="Proteomes" id="UP001595607">
    <property type="component" value="Unassembled WGS sequence"/>
</dbReference>
<sequence>MFDEKSFEDLMLSGLVVSSRMWRVASGHPGSSRELERMVTEKVKAATEGYWGLAAGLMTGDAKSWQDPAGKFAEPGRKTLRKNAKRLAGYGK</sequence>
<comment type="caution">
    <text evidence="1">The sequence shown here is derived from an EMBL/GenBank/DDBJ whole genome shotgun (WGS) entry which is preliminary data.</text>
</comment>
<evidence type="ECO:0000313" key="2">
    <source>
        <dbReference type="Proteomes" id="UP001595607"/>
    </source>
</evidence>
<proteinExistence type="predicted"/>
<evidence type="ECO:0000313" key="1">
    <source>
        <dbReference type="EMBL" id="MFC3303247.1"/>
    </source>
</evidence>
<dbReference type="RefSeq" id="WP_189575621.1">
    <property type="nucleotide sequence ID" value="NZ_BMXU01000002.1"/>
</dbReference>
<keyword evidence="2" id="KW-1185">Reference proteome</keyword>
<name>A0ABV7MEA6_9PROT</name>
<accession>A0ABV7MEA6</accession>
<dbReference type="EMBL" id="JBHRVA010000003">
    <property type="protein sequence ID" value="MFC3303247.1"/>
    <property type="molecule type" value="Genomic_DNA"/>
</dbReference>
<gene>
    <name evidence="1" type="ORF">ACFONP_10940</name>
</gene>